<evidence type="ECO:0000313" key="2">
    <source>
        <dbReference type="EMBL" id="KFI47442.1"/>
    </source>
</evidence>
<dbReference type="GeneID" id="303204115"/>
<gene>
    <name evidence="2" type="ORF">BBOU_0991</name>
</gene>
<dbReference type="AlphaFoldDB" id="A0A086ZLP2"/>
<sequence>MKIAKLKLSNFRSYSQDTEIDFDDLTVFIGKNDIGKSTVLEALDIFFNDGKGTVKIDNADANVNNAKGGDHDICISVIFKDLPEKIVIDSSVETTLKDEYLLNSDSELEVMKKYSGGKSPKVFIKAQHPSNPNCSDLLLKKNSELKKIVKNENIECQNQSVNAFLRKSIWEHYSSDLKLAETEIDASKEDAKQIWEKLSYYMPVYSLFQSDRKNSDADSEIQDPLKEAVKEILNDENLKTTLNQVADEVHSKLNDVSIRTLAKLKEMDPAIANSLTPVIPPTDSLKWADVFKAVSISGDDIPINKRGSGVRRLILLSFFRAEVERRIRENDNSGVIYAIEEPETSQHNENQRKLIEALKKLAAMPNVQIILTTHSAYIVKHLEFQNLRLITKDKNDIRKISNVQPRQLRYPSLNEVNFTAFDEATEEYHDELYAYIEGEGWMNEYNATSAVAQTQREYIALKQNQAREHWTVTLTTYIRHQIHHPDNTENTRYTKDDLLDSINMMRDFIATKNSSQKSK</sequence>
<organism evidence="2 3">
    <name type="scientific">Bifidobacterium boum</name>
    <dbReference type="NCBI Taxonomy" id="78343"/>
    <lineage>
        <taxon>Bacteria</taxon>
        <taxon>Bacillati</taxon>
        <taxon>Actinomycetota</taxon>
        <taxon>Actinomycetes</taxon>
        <taxon>Bifidobacteriales</taxon>
        <taxon>Bifidobacteriaceae</taxon>
        <taxon>Bifidobacterium</taxon>
    </lineage>
</organism>
<protein>
    <submittedName>
        <fullName evidence="2">ATP/GTP-binding protein</fullName>
    </submittedName>
</protein>
<dbReference type="InterPro" id="IPR027417">
    <property type="entry name" value="P-loop_NTPase"/>
</dbReference>
<dbReference type="PANTHER" id="PTHR43581">
    <property type="entry name" value="ATP/GTP PHOSPHATASE"/>
    <property type="match status" value="1"/>
</dbReference>
<reference evidence="2 3" key="1">
    <citation type="submission" date="2014-03" db="EMBL/GenBank/DDBJ databases">
        <title>Genomics of Bifidobacteria.</title>
        <authorList>
            <person name="Ventura M."/>
            <person name="Milani C."/>
            <person name="Lugli G.A."/>
        </authorList>
    </citation>
    <scope>NUCLEOTIDE SEQUENCE [LARGE SCALE GENOMIC DNA]</scope>
    <source>
        <strain evidence="2 3">LMG 10736</strain>
    </source>
</reference>
<dbReference type="Pfam" id="PF13175">
    <property type="entry name" value="AAA_15"/>
    <property type="match status" value="1"/>
</dbReference>
<feature type="domain" description="Endonuclease GajA/Old nuclease/RecF-like AAA" evidence="1">
    <location>
        <begin position="1"/>
        <end position="379"/>
    </location>
</feature>
<dbReference type="PANTHER" id="PTHR43581:SF4">
    <property type="entry name" value="ATP_GTP PHOSPHATASE"/>
    <property type="match status" value="1"/>
</dbReference>
<dbReference type="RefSeq" id="WP_026503459.1">
    <property type="nucleotide sequence ID" value="NZ_JGYQ01000013.1"/>
</dbReference>
<dbReference type="Proteomes" id="UP000029093">
    <property type="component" value="Unassembled WGS sequence"/>
</dbReference>
<dbReference type="Gene3D" id="3.40.50.300">
    <property type="entry name" value="P-loop containing nucleotide triphosphate hydrolases"/>
    <property type="match status" value="1"/>
</dbReference>
<accession>A0A086ZLP2</accession>
<proteinExistence type="predicted"/>
<evidence type="ECO:0000313" key="3">
    <source>
        <dbReference type="Proteomes" id="UP000029093"/>
    </source>
</evidence>
<comment type="caution">
    <text evidence="2">The sequence shown here is derived from an EMBL/GenBank/DDBJ whole genome shotgun (WGS) entry which is preliminary data.</text>
</comment>
<dbReference type="InterPro" id="IPR041685">
    <property type="entry name" value="AAA_GajA/Old/RecF-like"/>
</dbReference>
<dbReference type="OrthoDB" id="3237462at2"/>
<dbReference type="SUPFAM" id="SSF52540">
    <property type="entry name" value="P-loop containing nucleoside triphosphate hydrolases"/>
    <property type="match status" value="1"/>
</dbReference>
<evidence type="ECO:0000259" key="1">
    <source>
        <dbReference type="Pfam" id="PF13175"/>
    </source>
</evidence>
<dbReference type="EMBL" id="JGYQ01000013">
    <property type="protein sequence ID" value="KFI47442.1"/>
    <property type="molecule type" value="Genomic_DNA"/>
</dbReference>
<dbReference type="InterPro" id="IPR051396">
    <property type="entry name" value="Bact_Antivir_Def_Nuclease"/>
</dbReference>
<keyword evidence="3" id="KW-1185">Reference proteome</keyword>
<name>A0A086ZLP2_9BIFI</name>